<dbReference type="PANTHER" id="PTHR33164:SF89">
    <property type="entry name" value="MARR FAMILY REGULATORY PROTEIN"/>
    <property type="match status" value="1"/>
</dbReference>
<accession>A0ABT6FNX9</accession>
<proteinExistence type="predicted"/>
<dbReference type="Pfam" id="PF12802">
    <property type="entry name" value="MarR_2"/>
    <property type="match status" value="1"/>
</dbReference>
<keyword evidence="3" id="KW-1185">Reference proteome</keyword>
<dbReference type="SUPFAM" id="SSF46785">
    <property type="entry name" value="Winged helix' DNA-binding domain"/>
    <property type="match status" value="1"/>
</dbReference>
<dbReference type="Gene3D" id="1.10.10.10">
    <property type="entry name" value="Winged helix-like DNA-binding domain superfamily/Winged helix DNA-binding domain"/>
    <property type="match status" value="1"/>
</dbReference>
<organism evidence="2 3">
    <name type="scientific">Galbibacter pacificus</name>
    <dbReference type="NCBI Taxonomy" id="2996052"/>
    <lineage>
        <taxon>Bacteria</taxon>
        <taxon>Pseudomonadati</taxon>
        <taxon>Bacteroidota</taxon>
        <taxon>Flavobacteriia</taxon>
        <taxon>Flavobacteriales</taxon>
        <taxon>Flavobacteriaceae</taxon>
        <taxon>Galbibacter</taxon>
    </lineage>
</organism>
<dbReference type="InterPro" id="IPR000835">
    <property type="entry name" value="HTH_MarR-typ"/>
</dbReference>
<dbReference type="RefSeq" id="WP_277898658.1">
    <property type="nucleotide sequence ID" value="NZ_JAPMUA010000001.1"/>
</dbReference>
<name>A0ABT6FNX9_9FLAO</name>
<dbReference type="InterPro" id="IPR039422">
    <property type="entry name" value="MarR/SlyA-like"/>
</dbReference>
<reference evidence="2" key="1">
    <citation type="submission" date="2022-11" db="EMBL/GenBank/DDBJ databases">
        <title>High-quality draft genome sequence of Galbibacter sp. strain CMA-7.</title>
        <authorList>
            <person name="Wei L."/>
            <person name="Dong C."/>
            <person name="Shao Z."/>
        </authorList>
    </citation>
    <scope>NUCLEOTIDE SEQUENCE</scope>
    <source>
        <strain evidence="2">CMA-7</strain>
    </source>
</reference>
<dbReference type="PANTHER" id="PTHR33164">
    <property type="entry name" value="TRANSCRIPTIONAL REGULATOR, MARR FAMILY"/>
    <property type="match status" value="1"/>
</dbReference>
<evidence type="ECO:0000259" key="1">
    <source>
        <dbReference type="Pfam" id="PF12802"/>
    </source>
</evidence>
<dbReference type="InterPro" id="IPR036390">
    <property type="entry name" value="WH_DNA-bd_sf"/>
</dbReference>
<dbReference type="InterPro" id="IPR036388">
    <property type="entry name" value="WH-like_DNA-bd_sf"/>
</dbReference>
<evidence type="ECO:0000313" key="3">
    <source>
        <dbReference type="Proteomes" id="UP001153642"/>
    </source>
</evidence>
<dbReference type="EMBL" id="JAPMUA010000001">
    <property type="protein sequence ID" value="MDG3584920.1"/>
    <property type="molecule type" value="Genomic_DNA"/>
</dbReference>
<evidence type="ECO:0000313" key="2">
    <source>
        <dbReference type="EMBL" id="MDG3584920.1"/>
    </source>
</evidence>
<sequence>MDFLQQIGYAGLNSRIKRLSDELLYSTRDYYKNAGLNIEPNWHLIFLLLEKHNSLTITEISQELRMSHPACVKIINKMKKKNYIETKTDKNDSRKQLLELSEKSKNKLPNLHKHWDACIETTKELIENSPNFMQELTEFEKLVADKNYNERTIENVKEL</sequence>
<feature type="domain" description="HTH marR-type" evidence="1">
    <location>
        <begin position="37"/>
        <end position="94"/>
    </location>
</feature>
<gene>
    <name evidence="2" type="ORF">OSR52_03490</name>
</gene>
<comment type="caution">
    <text evidence="2">The sequence shown here is derived from an EMBL/GenBank/DDBJ whole genome shotgun (WGS) entry which is preliminary data.</text>
</comment>
<protein>
    <submittedName>
        <fullName evidence="2">MarR family winged helix-turn-helix transcriptional regulator</fullName>
    </submittedName>
</protein>
<dbReference type="Proteomes" id="UP001153642">
    <property type="component" value="Unassembled WGS sequence"/>
</dbReference>